<dbReference type="SUPFAM" id="SSF49854">
    <property type="entry name" value="Spermadhesin, CUB domain"/>
    <property type="match status" value="3"/>
</dbReference>
<feature type="disulfide bond" evidence="15">
    <location>
        <begin position="3337"/>
        <end position="3346"/>
    </location>
</feature>
<feature type="disulfide bond" evidence="15">
    <location>
        <begin position="3434"/>
        <end position="3451"/>
    </location>
</feature>
<feature type="compositionally biased region" description="Polar residues" evidence="18">
    <location>
        <begin position="1551"/>
        <end position="1562"/>
    </location>
</feature>
<dbReference type="GO" id="GO:0007219">
    <property type="term" value="P:Notch signaling pathway"/>
    <property type="evidence" value="ECO:0007669"/>
    <property type="project" value="UniProtKB-KW"/>
</dbReference>
<keyword evidence="12 15" id="KW-1015">Disulfide bond</keyword>
<dbReference type="PROSITE" id="PS50825">
    <property type="entry name" value="HYR"/>
    <property type="match status" value="2"/>
</dbReference>
<dbReference type="InterPro" id="IPR009030">
    <property type="entry name" value="Growth_fac_rcpt_cys_sf"/>
</dbReference>
<evidence type="ECO:0000256" key="1">
    <source>
        <dbReference type="ARBA" id="ARBA00004251"/>
    </source>
</evidence>
<evidence type="ECO:0000259" key="21">
    <source>
        <dbReference type="PROSITE" id="PS50026"/>
    </source>
</evidence>
<dbReference type="InterPro" id="IPR018097">
    <property type="entry name" value="EGF_Ca-bd_CS"/>
</dbReference>
<feature type="transmembrane region" description="Helical" evidence="19">
    <location>
        <begin position="4463"/>
        <end position="4486"/>
    </location>
</feature>
<dbReference type="SUPFAM" id="SSF57184">
    <property type="entry name" value="Growth factor receptor domain"/>
    <property type="match status" value="5"/>
</dbReference>
<evidence type="ECO:0000256" key="11">
    <source>
        <dbReference type="ARBA" id="ARBA00023136"/>
    </source>
</evidence>
<dbReference type="FunFam" id="2.10.25.10:FF:000391">
    <property type="entry name" value="Weary, isoform C"/>
    <property type="match status" value="1"/>
</dbReference>
<evidence type="ECO:0000313" key="25">
    <source>
        <dbReference type="EnsemblMetazoa" id="G338.17:cds"/>
    </source>
</evidence>
<feature type="disulfide bond" evidence="15">
    <location>
        <begin position="3526"/>
        <end position="3535"/>
    </location>
</feature>
<evidence type="ECO:0000256" key="17">
    <source>
        <dbReference type="PROSITE-ProRule" id="PRU00302"/>
    </source>
</evidence>
<comment type="caution">
    <text evidence="15">Lacks conserved residue(s) required for the propagation of feature annotation.</text>
</comment>
<feature type="disulfide bond" evidence="15">
    <location>
        <begin position="3564"/>
        <end position="3573"/>
    </location>
</feature>
<dbReference type="InterPro" id="IPR016187">
    <property type="entry name" value="CTDL_fold"/>
</dbReference>
<dbReference type="SMART" id="SM00179">
    <property type="entry name" value="EGF_CA"/>
    <property type="match status" value="14"/>
</dbReference>
<dbReference type="FunFam" id="2.10.25.10:FF:000012">
    <property type="entry name" value="Delta-like protein"/>
    <property type="match status" value="2"/>
</dbReference>
<feature type="compositionally biased region" description="Polar residues" evidence="18">
    <location>
        <begin position="1456"/>
        <end position="1470"/>
    </location>
</feature>
<dbReference type="PROSITE" id="PS01180">
    <property type="entry name" value="CUB"/>
    <property type="match status" value="3"/>
</dbReference>
<evidence type="ECO:0000259" key="22">
    <source>
        <dbReference type="PROSITE" id="PS50041"/>
    </source>
</evidence>
<feature type="domain" description="C-type lectin" evidence="22">
    <location>
        <begin position="59"/>
        <end position="197"/>
    </location>
</feature>
<dbReference type="FunFam" id="2.10.25.10:FF:000004">
    <property type="entry name" value="Neurogenic locus notch 1"/>
    <property type="match status" value="1"/>
</dbReference>
<feature type="domain" description="EGF-like" evidence="21">
    <location>
        <begin position="3349"/>
        <end position="3385"/>
    </location>
</feature>
<feature type="disulfide bond" evidence="17">
    <location>
        <begin position="606"/>
        <end position="633"/>
    </location>
</feature>
<feature type="domain" description="CUB" evidence="20">
    <location>
        <begin position="462"/>
        <end position="578"/>
    </location>
</feature>
<feature type="compositionally biased region" description="Polar residues" evidence="18">
    <location>
        <begin position="1406"/>
        <end position="1430"/>
    </location>
</feature>
<feature type="compositionally biased region" description="Basic and acidic residues" evidence="18">
    <location>
        <begin position="1684"/>
        <end position="1695"/>
    </location>
</feature>
<feature type="domain" description="EGF-like" evidence="21">
    <location>
        <begin position="3576"/>
        <end position="3613"/>
    </location>
</feature>
<dbReference type="SMART" id="SM01411">
    <property type="entry name" value="Ephrin_rec_like"/>
    <property type="match status" value="7"/>
</dbReference>
<dbReference type="Pfam" id="PF00057">
    <property type="entry name" value="Ldl_recept_a"/>
    <property type="match status" value="1"/>
</dbReference>
<feature type="compositionally biased region" description="Polar residues" evidence="18">
    <location>
        <begin position="1303"/>
        <end position="1312"/>
    </location>
</feature>
<evidence type="ECO:0000256" key="2">
    <source>
        <dbReference type="ARBA" id="ARBA00022473"/>
    </source>
</evidence>
<keyword evidence="7" id="KW-0677">Repeat</keyword>
<feature type="domain" description="Sushi" evidence="24">
    <location>
        <begin position="1094"/>
        <end position="1169"/>
    </location>
</feature>
<organism evidence="25 26">
    <name type="scientific">Magallana gigas</name>
    <name type="common">Pacific oyster</name>
    <name type="synonym">Crassostrea gigas</name>
    <dbReference type="NCBI Taxonomy" id="29159"/>
    <lineage>
        <taxon>Eukaryota</taxon>
        <taxon>Metazoa</taxon>
        <taxon>Spiralia</taxon>
        <taxon>Lophotrochozoa</taxon>
        <taxon>Mollusca</taxon>
        <taxon>Bivalvia</taxon>
        <taxon>Autobranchia</taxon>
        <taxon>Pteriomorphia</taxon>
        <taxon>Ostreida</taxon>
        <taxon>Ostreoidea</taxon>
        <taxon>Ostreidae</taxon>
        <taxon>Magallana</taxon>
    </lineage>
</organism>
<dbReference type="PANTHER" id="PTHR24033:SF151">
    <property type="entry name" value="NOTCH 2"/>
    <property type="match status" value="1"/>
</dbReference>
<dbReference type="FunFam" id="2.10.25.10:FF:000146">
    <property type="entry name" value="Putative neurogenic locus notch"/>
    <property type="match status" value="1"/>
</dbReference>
<feature type="compositionally biased region" description="Low complexity" evidence="18">
    <location>
        <begin position="1431"/>
        <end position="1455"/>
    </location>
</feature>
<feature type="disulfide bond" evidence="15">
    <location>
        <begin position="3469"/>
        <end position="3479"/>
    </location>
</feature>
<dbReference type="InterPro" id="IPR002172">
    <property type="entry name" value="LDrepeatLR_classA_rpt"/>
</dbReference>
<dbReference type="InterPro" id="IPR051830">
    <property type="entry name" value="NOTCH_homolog"/>
</dbReference>
<feature type="region of interest" description="Disordered" evidence="18">
    <location>
        <begin position="4562"/>
        <end position="4600"/>
    </location>
</feature>
<dbReference type="SMART" id="SM00192">
    <property type="entry name" value="LDLa"/>
    <property type="match status" value="1"/>
</dbReference>
<dbReference type="InterPro" id="IPR023415">
    <property type="entry name" value="LDLR_class-A_CS"/>
</dbReference>
<dbReference type="FunFam" id="2.10.25.10:FF:000005">
    <property type="entry name" value="Fibrillin 2"/>
    <property type="match status" value="1"/>
</dbReference>
<feature type="compositionally biased region" description="Low complexity" evidence="18">
    <location>
        <begin position="1473"/>
        <end position="1520"/>
    </location>
</feature>
<feature type="compositionally biased region" description="Low complexity" evidence="18">
    <location>
        <begin position="4576"/>
        <end position="4600"/>
    </location>
</feature>
<evidence type="ECO:0000256" key="12">
    <source>
        <dbReference type="ARBA" id="ARBA00023157"/>
    </source>
</evidence>
<dbReference type="SUPFAM" id="SSF57535">
    <property type="entry name" value="Complement control module/SCR domain"/>
    <property type="match status" value="8"/>
</dbReference>
<dbReference type="Pfam" id="PF00084">
    <property type="entry name" value="Sushi"/>
    <property type="match status" value="6"/>
</dbReference>
<evidence type="ECO:0000256" key="18">
    <source>
        <dbReference type="SAM" id="MobiDB-lite"/>
    </source>
</evidence>
<dbReference type="SUPFAM" id="SSF56436">
    <property type="entry name" value="C-type lectin-like"/>
    <property type="match status" value="1"/>
</dbReference>
<feature type="domain" description="Sushi" evidence="24">
    <location>
        <begin position="636"/>
        <end position="693"/>
    </location>
</feature>
<feature type="domain" description="CUB" evidence="20">
    <location>
        <begin position="240"/>
        <end position="349"/>
    </location>
</feature>
<feature type="region of interest" description="Disordered" evidence="18">
    <location>
        <begin position="1404"/>
        <end position="1601"/>
    </location>
</feature>
<evidence type="ECO:0000256" key="3">
    <source>
        <dbReference type="ARBA" id="ARBA00022475"/>
    </source>
</evidence>
<dbReference type="Gene3D" id="2.10.50.10">
    <property type="entry name" value="Tumor Necrosis Factor Receptor, subunit A, domain 2"/>
    <property type="match status" value="5"/>
</dbReference>
<keyword evidence="13" id="KW-0325">Glycoprotein</keyword>
<dbReference type="CDD" id="cd00054">
    <property type="entry name" value="EGF_CA"/>
    <property type="match status" value="15"/>
</dbReference>
<feature type="domain" description="Sushi" evidence="24">
    <location>
        <begin position="904"/>
        <end position="969"/>
    </location>
</feature>
<feature type="domain" description="EGF-like" evidence="21">
    <location>
        <begin position="4406"/>
        <end position="4447"/>
    </location>
</feature>
<dbReference type="InterPro" id="IPR000436">
    <property type="entry name" value="Sushi_SCR_CCP_dom"/>
</dbReference>
<evidence type="ECO:0000256" key="13">
    <source>
        <dbReference type="ARBA" id="ARBA00023180"/>
    </source>
</evidence>
<keyword evidence="11 19" id="KW-0472">Membrane</keyword>
<feature type="domain" description="EGF-like" evidence="21">
    <location>
        <begin position="3314"/>
        <end position="3347"/>
    </location>
</feature>
<dbReference type="PROSITE" id="PS50041">
    <property type="entry name" value="C_TYPE_LECTIN_2"/>
    <property type="match status" value="1"/>
</dbReference>
<dbReference type="InterPro" id="IPR001881">
    <property type="entry name" value="EGF-like_Ca-bd_dom"/>
</dbReference>
<feature type="region of interest" description="Disordered" evidence="18">
    <location>
        <begin position="1615"/>
        <end position="1712"/>
    </location>
</feature>
<feature type="disulfide bond" evidence="17">
    <location>
        <begin position="1064"/>
        <end position="1091"/>
    </location>
</feature>
<feature type="disulfide bond" evidence="16">
    <location>
        <begin position="221"/>
        <end position="236"/>
    </location>
</feature>
<feature type="domain" description="EGF-like" evidence="21">
    <location>
        <begin position="3615"/>
        <end position="3651"/>
    </location>
</feature>
<dbReference type="SMART" id="SM00042">
    <property type="entry name" value="CUB"/>
    <property type="match status" value="3"/>
</dbReference>
<feature type="disulfide bond" evidence="15">
    <location>
        <begin position="3191"/>
        <end position="3200"/>
    </location>
</feature>
<dbReference type="InterPro" id="IPR036055">
    <property type="entry name" value="LDL_receptor-like_sf"/>
</dbReference>
<feature type="disulfide bond" evidence="15">
    <location>
        <begin position="3453"/>
        <end position="3462"/>
    </location>
</feature>
<feature type="compositionally biased region" description="Low complexity" evidence="18">
    <location>
        <begin position="1531"/>
        <end position="1550"/>
    </location>
</feature>
<evidence type="ECO:0000256" key="10">
    <source>
        <dbReference type="ARBA" id="ARBA00022989"/>
    </source>
</evidence>
<evidence type="ECO:0000313" key="26">
    <source>
        <dbReference type="Proteomes" id="UP000005408"/>
    </source>
</evidence>
<evidence type="ECO:0000256" key="15">
    <source>
        <dbReference type="PROSITE-ProRule" id="PRU00076"/>
    </source>
</evidence>
<dbReference type="SUPFAM" id="SSF49899">
    <property type="entry name" value="Concanavalin A-like lectins/glucanases"/>
    <property type="match status" value="1"/>
</dbReference>
<feature type="compositionally biased region" description="Low complexity" evidence="18">
    <location>
        <begin position="1563"/>
        <end position="1601"/>
    </location>
</feature>
<feature type="disulfide bond" evidence="14">
    <location>
        <begin position="354"/>
        <end position="381"/>
    </location>
</feature>
<keyword evidence="17" id="KW-0768">Sushi</keyword>
<dbReference type="GO" id="GO:0005886">
    <property type="term" value="C:plasma membrane"/>
    <property type="evidence" value="ECO:0007669"/>
    <property type="project" value="UniProtKB-SubCell"/>
</dbReference>
<dbReference type="PROSITE" id="PS00010">
    <property type="entry name" value="ASX_HYDROXYL"/>
    <property type="match status" value="9"/>
</dbReference>
<evidence type="ECO:0000256" key="14">
    <source>
        <dbReference type="PROSITE-ProRule" id="PRU00059"/>
    </source>
</evidence>
<feature type="disulfide bond" evidence="15">
    <location>
        <begin position="3229"/>
        <end position="3238"/>
    </location>
</feature>
<keyword evidence="3" id="KW-1003">Cell membrane</keyword>
<dbReference type="SUPFAM" id="SSF57424">
    <property type="entry name" value="LDL receptor-like module"/>
    <property type="match status" value="1"/>
</dbReference>
<feature type="domain" description="Sushi" evidence="24">
    <location>
        <begin position="753"/>
        <end position="809"/>
    </location>
</feature>
<evidence type="ECO:0000259" key="24">
    <source>
        <dbReference type="PROSITE" id="PS50923"/>
    </source>
</evidence>
<dbReference type="PROSITE" id="PS01209">
    <property type="entry name" value="LDLRA_1"/>
    <property type="match status" value="1"/>
</dbReference>
<feature type="domain" description="EGF-like" evidence="21">
    <location>
        <begin position="3538"/>
        <end position="3574"/>
    </location>
</feature>
<dbReference type="Gene3D" id="2.10.70.10">
    <property type="entry name" value="Complement Module, domain 1"/>
    <property type="match status" value="7"/>
</dbReference>
<feature type="disulfide bond" evidence="15">
    <location>
        <begin position="3172"/>
        <end position="3189"/>
    </location>
</feature>
<feature type="compositionally biased region" description="Polar residues" evidence="18">
    <location>
        <begin position="1752"/>
        <end position="1761"/>
    </location>
</feature>
<dbReference type="SMART" id="SM00181">
    <property type="entry name" value="EGF"/>
    <property type="match status" value="18"/>
</dbReference>
<dbReference type="Pfam" id="PF07645">
    <property type="entry name" value="EGF_CA"/>
    <property type="match status" value="2"/>
</dbReference>
<feature type="domain" description="EGF-like" evidence="21">
    <location>
        <begin position="3425"/>
        <end position="3463"/>
    </location>
</feature>
<keyword evidence="2" id="KW-0217">Developmental protein</keyword>
<keyword evidence="9" id="KW-0914">Notch signaling pathway</keyword>
<feature type="region of interest" description="Disordered" evidence="18">
    <location>
        <begin position="1299"/>
        <end position="1345"/>
    </location>
</feature>
<feature type="disulfide bond" evidence="15">
    <location>
        <begin position="3641"/>
        <end position="3650"/>
    </location>
</feature>
<dbReference type="Gene3D" id="3.10.100.10">
    <property type="entry name" value="Mannose-Binding Protein A, subunit A"/>
    <property type="match status" value="1"/>
</dbReference>
<feature type="compositionally biased region" description="Low complexity" evidence="18">
    <location>
        <begin position="1763"/>
        <end position="1919"/>
    </location>
</feature>
<feature type="compositionally biased region" description="Low complexity" evidence="18">
    <location>
        <begin position="1318"/>
        <end position="1327"/>
    </location>
</feature>
<evidence type="ECO:0000259" key="23">
    <source>
        <dbReference type="PROSITE" id="PS50825"/>
    </source>
</evidence>
<dbReference type="PROSITE" id="PS50923">
    <property type="entry name" value="SUSHI"/>
    <property type="match status" value="8"/>
</dbReference>
<dbReference type="Proteomes" id="UP000005408">
    <property type="component" value="Unassembled WGS sequence"/>
</dbReference>
<dbReference type="InterPro" id="IPR035914">
    <property type="entry name" value="Sperma_CUB_dom_sf"/>
</dbReference>
<feature type="domain" description="EGF-like" evidence="21">
    <location>
        <begin position="3241"/>
        <end position="3273"/>
    </location>
</feature>
<keyword evidence="6" id="KW-0732">Signal</keyword>
<feature type="domain" description="HYR" evidence="23">
    <location>
        <begin position="2762"/>
        <end position="2847"/>
    </location>
</feature>
<dbReference type="CDD" id="cd00112">
    <property type="entry name" value="LDLa"/>
    <property type="match status" value="1"/>
</dbReference>
<feature type="compositionally biased region" description="Low complexity" evidence="18">
    <location>
        <begin position="1659"/>
        <end position="1683"/>
    </location>
</feature>
<protein>
    <submittedName>
        <fullName evidence="25">Uncharacterized protein</fullName>
    </submittedName>
</protein>
<feature type="disulfide bond" evidence="15">
    <location>
        <begin position="3413"/>
        <end position="3422"/>
    </location>
</feature>
<evidence type="ECO:0000256" key="19">
    <source>
        <dbReference type="SAM" id="Phobius"/>
    </source>
</evidence>
<keyword evidence="4 15" id="KW-0245">EGF-like domain</keyword>
<dbReference type="CDD" id="cd00033">
    <property type="entry name" value="CCP"/>
    <property type="match status" value="7"/>
</dbReference>
<keyword evidence="10 19" id="KW-1133">Transmembrane helix</keyword>
<feature type="disulfide bond" evidence="17">
    <location>
        <begin position="723"/>
        <end position="750"/>
    </location>
</feature>
<dbReference type="Gene3D" id="2.60.120.290">
    <property type="entry name" value="Spermadhesin, CUB domain"/>
    <property type="match status" value="3"/>
</dbReference>
<feature type="domain" description="EGF-like" evidence="21">
    <location>
        <begin position="3387"/>
        <end position="3423"/>
    </location>
</feature>
<dbReference type="Pfam" id="PF00431">
    <property type="entry name" value="CUB"/>
    <property type="match status" value="3"/>
</dbReference>
<feature type="region of interest" description="Disordered" evidence="18">
    <location>
        <begin position="1752"/>
        <end position="1921"/>
    </location>
</feature>
<evidence type="ECO:0000256" key="9">
    <source>
        <dbReference type="ARBA" id="ARBA00022976"/>
    </source>
</evidence>
<dbReference type="InterPro" id="IPR001304">
    <property type="entry name" value="C-type_lectin-like"/>
</dbReference>
<dbReference type="FunFam" id="2.10.50.10:FF:000018">
    <property type="entry name" value="Sushi, von Willebrand factor type A, EGF and pentraxin domain-containing 1"/>
    <property type="match status" value="1"/>
</dbReference>
<name>A0A8W8MLW5_MAGGI</name>
<dbReference type="SMART" id="SM00032">
    <property type="entry name" value="CCP"/>
    <property type="match status" value="8"/>
</dbReference>
<proteinExistence type="predicted"/>
<evidence type="ECO:0000256" key="16">
    <source>
        <dbReference type="PROSITE-ProRule" id="PRU00124"/>
    </source>
</evidence>
<dbReference type="Pfam" id="PF25024">
    <property type="entry name" value="EGF_TEN"/>
    <property type="match status" value="1"/>
</dbReference>
<feature type="domain" description="CUB" evidence="20">
    <location>
        <begin position="354"/>
        <end position="461"/>
    </location>
</feature>
<feature type="disulfide bond" evidence="15">
    <location>
        <begin position="3676"/>
        <end position="3685"/>
    </location>
</feature>
<dbReference type="Pfam" id="PF02494">
    <property type="entry name" value="HYR"/>
    <property type="match status" value="1"/>
</dbReference>
<feature type="domain" description="HYR" evidence="23">
    <location>
        <begin position="3897"/>
        <end position="3977"/>
    </location>
</feature>
<feature type="region of interest" description="Disordered" evidence="18">
    <location>
        <begin position="2119"/>
        <end position="2138"/>
    </location>
</feature>
<feature type="domain" description="EGF-like" evidence="21">
    <location>
        <begin position="3161"/>
        <end position="3201"/>
    </location>
</feature>
<feature type="domain" description="EGF-like" evidence="21">
    <location>
        <begin position="3465"/>
        <end position="3498"/>
    </location>
</feature>
<evidence type="ECO:0000259" key="20">
    <source>
        <dbReference type="PROSITE" id="PS01180"/>
    </source>
</evidence>
<keyword evidence="8" id="KW-0106">Calcium</keyword>
<feature type="domain" description="EGF-like" evidence="21">
    <location>
        <begin position="3653"/>
        <end position="3686"/>
    </location>
</feature>
<dbReference type="InterPro" id="IPR000742">
    <property type="entry name" value="EGF"/>
</dbReference>
<comment type="subcellular location">
    <subcellularLocation>
        <location evidence="1">Cell membrane</location>
        <topology evidence="1">Single-pass type I membrane protein</topology>
    </subcellularLocation>
</comment>
<dbReference type="PANTHER" id="PTHR24033">
    <property type="entry name" value="EGF-LIKE DOMAIN-CONTAINING PROTEIN"/>
    <property type="match status" value="1"/>
</dbReference>
<feature type="disulfide bond" evidence="15">
    <location>
        <begin position="3488"/>
        <end position="3497"/>
    </location>
</feature>
<dbReference type="CDD" id="cd00041">
    <property type="entry name" value="CUB"/>
    <property type="match status" value="3"/>
</dbReference>
<dbReference type="SMART" id="SM00034">
    <property type="entry name" value="CLECT"/>
    <property type="match status" value="1"/>
</dbReference>
<feature type="disulfide bond" evidence="15">
    <location>
        <begin position="3375"/>
        <end position="3384"/>
    </location>
</feature>
<dbReference type="InterPro" id="IPR049883">
    <property type="entry name" value="NOTCH1_EGF-like"/>
</dbReference>
<dbReference type="FunFam" id="2.10.25.10:FF:000434">
    <property type="entry name" value="Predicted protein"/>
    <property type="match status" value="1"/>
</dbReference>
<feature type="domain" description="Sushi" evidence="24">
    <location>
        <begin position="970"/>
        <end position="1035"/>
    </location>
</feature>
<dbReference type="PROSITE" id="PS00022">
    <property type="entry name" value="EGF_1"/>
    <property type="match status" value="12"/>
</dbReference>
<dbReference type="InterPro" id="IPR000859">
    <property type="entry name" value="CUB_dom"/>
</dbReference>
<evidence type="ECO:0000256" key="8">
    <source>
        <dbReference type="ARBA" id="ARBA00022837"/>
    </source>
</evidence>
<dbReference type="PROSITE" id="PS01187">
    <property type="entry name" value="EGF_CA"/>
    <property type="match status" value="4"/>
</dbReference>
<accession>A0A8W8MLW5</accession>
<evidence type="ECO:0000256" key="5">
    <source>
        <dbReference type="ARBA" id="ARBA00022692"/>
    </source>
</evidence>
<dbReference type="InterPro" id="IPR011641">
    <property type="entry name" value="Tyr-kin_ephrin_A/B_rcpt-like"/>
</dbReference>
<feature type="compositionally biased region" description="Polar residues" evidence="18">
    <location>
        <begin position="1700"/>
        <end position="1712"/>
    </location>
</feature>
<dbReference type="FunFam" id="2.60.120.290:FF:000005">
    <property type="entry name" value="Procollagen C-endopeptidase enhancer 1"/>
    <property type="match status" value="1"/>
</dbReference>
<dbReference type="PROSITE" id="PS01186">
    <property type="entry name" value="EGF_2"/>
    <property type="match status" value="13"/>
</dbReference>
<dbReference type="FunFam" id="2.10.25.10:FF:000472">
    <property type="entry name" value="Uncharacterized protein, isoform A"/>
    <property type="match status" value="2"/>
</dbReference>
<dbReference type="InterPro" id="IPR035976">
    <property type="entry name" value="Sushi/SCR/CCP_sf"/>
</dbReference>
<evidence type="ECO:0000256" key="4">
    <source>
        <dbReference type="ARBA" id="ARBA00022536"/>
    </source>
</evidence>
<reference evidence="25" key="1">
    <citation type="submission" date="2022-08" db="UniProtKB">
        <authorList>
            <consortium name="EnsemblMetazoa"/>
        </authorList>
    </citation>
    <scope>IDENTIFICATION</scope>
    <source>
        <strain evidence="25">05x7-T-G4-1.051#20</strain>
    </source>
</reference>
<dbReference type="Pfam" id="PF00008">
    <property type="entry name" value="EGF"/>
    <property type="match status" value="3"/>
</dbReference>
<feature type="disulfide bond" evidence="15">
    <location>
        <begin position="3263"/>
        <end position="3272"/>
    </location>
</feature>
<dbReference type="GO" id="GO:0005509">
    <property type="term" value="F:calcium ion binding"/>
    <property type="evidence" value="ECO:0007669"/>
    <property type="project" value="InterPro"/>
</dbReference>
<dbReference type="InterPro" id="IPR000152">
    <property type="entry name" value="EGF-type_Asp/Asn_hydroxyl_site"/>
</dbReference>
<feature type="region of interest" description="Disordered" evidence="18">
    <location>
        <begin position="1369"/>
        <end position="1390"/>
    </location>
</feature>
<feature type="disulfide bond" evidence="15">
    <location>
        <begin position="3603"/>
        <end position="3612"/>
    </location>
</feature>
<feature type="domain" description="EGF-like" evidence="21">
    <location>
        <begin position="3275"/>
        <end position="3312"/>
    </location>
</feature>
<feature type="domain" description="EGF-like" evidence="21">
    <location>
        <begin position="3203"/>
        <end position="3239"/>
    </location>
</feature>
<dbReference type="Gene3D" id="2.10.25.10">
    <property type="entry name" value="Laminin"/>
    <property type="match status" value="13"/>
</dbReference>
<feature type="compositionally biased region" description="Polar residues" evidence="18">
    <location>
        <begin position="1379"/>
        <end position="1390"/>
    </location>
</feature>
<feature type="domain" description="Sushi" evidence="24">
    <location>
        <begin position="694"/>
        <end position="752"/>
    </location>
</feature>
<dbReference type="EnsemblMetazoa" id="G338.17">
    <property type="protein sequence ID" value="G338.17:cds"/>
    <property type="gene ID" value="G338"/>
</dbReference>
<feature type="domain" description="Sushi" evidence="24">
    <location>
        <begin position="1036"/>
        <end position="1093"/>
    </location>
</feature>
<keyword evidence="5 19" id="KW-0812">Transmembrane</keyword>
<feature type="domain" description="EGF-like" evidence="21">
    <location>
        <begin position="3500"/>
        <end position="3536"/>
    </location>
</feature>
<dbReference type="PROSITE" id="PS50068">
    <property type="entry name" value="LDLRA_2"/>
    <property type="match status" value="1"/>
</dbReference>
<feature type="compositionally biased region" description="Polar residues" evidence="18">
    <location>
        <begin position="1624"/>
        <end position="1658"/>
    </location>
</feature>
<evidence type="ECO:0000256" key="6">
    <source>
        <dbReference type="ARBA" id="ARBA00022729"/>
    </source>
</evidence>
<dbReference type="InterPro" id="IPR016186">
    <property type="entry name" value="C-type_lectin-like/link_sf"/>
</dbReference>
<keyword evidence="26" id="KW-1185">Reference proteome</keyword>
<sequence>MLRSHRLMSTPNPILTYIVLWSVVSAVCVLSQVLSKDFGIQLYEKNLTWLACPEGWSKIGSTCALVLAELATFTQAESLCQSYGGWLLKVEGFNQNQQVGTLIENVQYQQRQAFASLEGWDNDSFWIGLYRDGDGLYHWQDGQVTHVEQGFWTLDQPLGFQQGLKQCASIGVRTVTDFGKYRWSLRPCEDKLPSVCQTRTCAEQQYRCQDGSKCISSDWLCDGIADCLDQSDEQNCSGYCGNTYQGKKGTFQSPYYPHHYPPFSSCQWIILTPLGTRVYIQFEDFNLENGYDTVSIYDGRSTLDPLAGIYSGSSQHNISFLSSSNSLLVQFHSDQDNQTTGFRASWFEVVIEDCGGSLNATSQYQWVTSPGTNPYAKNLICDWIITAPQNLISLQFEDLSLGAGDWIEVRDGDSEDGALFGRYSGEALPPVIISTGHKLFVRFMSDKENPGRGFNISYKAGCNDIMINKEAAIISSPGYRLGSSFTYPPNLQCSWLINNPADKELTIVFDDNFDTEVDFDILTIINGSSMMEAGAVKQSFSGTNGPSVIRSLRGHFYISFTSDDLVSRPGWGATISYDCPVLDKLSDSIHISSGRLEFGTSVTFTCDTGYLLEGARTLICDINGTWSDPPPVCKKINCGSPVVPENGGIVSSNSSYFTGLVHYRCNVGYFSQDELTSRCQKNGQWSSVPNCQKISCPKVGNLPNGYIVHNFEHAYGQKVFFQCRENFRLINASEIICGENGQWSSLQPHCAHPLCPFLSIPNGYTSVVQPEGGTEVQVHCNPGYRLYGSPNVTCNGNGTYLSSPPSCIDINECEDKDLCHPHMCQNVMGSYRCRCSHGYRKLSETSNTCYDIDECERADTCDHHCINTNGSYMCECNDGFKLFQDPKVIVLEQRVIIPNKTCIVTCPAFNVSNGGRVYANTTRLSDNTYIYPTSLFIYCPYGTLPLWNATTVYCQANGTWSHNIDHCTDQVCEALVPPQNGSVYYDSEVYGLGTIATYNCSDGYFLAGTPKKQCMSDGRSLFWSHGVSNVTYCLPRMCVRPPEPMNGYVNYTGLFLGSTATYSCKCGYKLIGSKVRHCQGNGIWSGNGTICVDMDCSNPTPPSNGAVYSSTRMSYFGSRVSYTCQKGYSLIGSSYSTCSLPEQSSLPDFLLLLRVRFRADNNISPECASLYRAELAAKFNASIRSLPRCSLLDMFVLDSSTDSTSGTEIVLGTSITLSGPATAVCNCSSDILQYSPGNIHWTIMVPSCPTLANKESKKILDSVEHWKCPADFTLQGGDSGCSYSEAPTCRRLTDCLGSEDPTEISSTITTSKLPPPSQATSTISSTSSEDHQRTEKTSTVPTDVVTYVQTTPKNNNILSTVSTTTQTTATDSVTGTTGFSGHSVDTSTLSPKFTLTTDNVVTQTTSAPISTEKSTPLTHSVTSTTQSPTMSVTEVQSTSEASTSSESTFSAETSTDPSTAEGASSSTTKVIATLSTTTSDTQTSLNVDTKTTMETGNTTGAQTVASTTTKSTTTEDSTTSKAPVITDNPSTKHTTVGTTTSQGSTTAFETSTTSQVPSSETPLSTGVQTSLQTTTTKATASTETVNPTTGGLTSQDTTTTEITTISDTQTIKSSTTTNINTDSMASTSVASSNTAQTTESSPTVSKNTQSEASTTTTPSILDTASSSDAATSTLDSTTTTVKTETIKTTESETTTKEVSQPTSPSVFTTETDTVTSAVRSTMTDLPNTKEPSTSTTTKDNLLTTSISTVANSTETSTNTISDVPLSTTSTPQSTSSTTVASTAQSSTTLQSTITAQPQITTTPSQTSSIEPQSSIKQSQTTTTQPFTTTPQTTMAPQTTTNTPLSTQTTIPTTSKPSTTQYGTSTTPQSSSKISQTSTTQSQMTTLTSEANTATTTIPSTAQTTTTVAPVPETTTPGTTLPYSIPPLHFGTYWTYRYPASANEEPGCQEYISGEYINAFTSSKRALESATKPKTCKSITMSIIREEPSSLNKEFIFILKIGFSGSVKDSVESCARDFNSTINNKVTAIFDEMLNTIDQCQSVYPRTDLTLTKRSEWMCSSENYRYDSIQHLCILDTTRAAAAFVATSLTDTEPDVVTQMIPQLRPATSTQPVVYTTTTHMPSSTSIVPTTSTTQTPVTPDQTPFFVNEVYFKFQTYDLTEDCENELKERIERSVGEASRAIIQLLPELPLCRDITDAELIKTKSMLSYDAMLPYNQSDQFDLRFLANETTAPTPNEILLTVPFVLRTRNFSLDKLENCINQSIRSLLEVGFQNNISHQIGSIPQKICNRINQSDLSYTMDIQCPSPFRFSHQARRCYTLPLAYMPIRVYIIQVTFSLTKSYSNNCHSSYQRSIRRQLATQNVNMLKNGLHDMCLRYNVVVKVDTVVNNLSFGGSDKLVGNVSVVLMATSEDPDYNVCMGSELHNYMFTKTVVPGALVIPTDSPGECGNLTWEKGEPKVQVPSTCLRNYKFNETLQRCIEDRTAMLKLQYDTSIEWSSPPSSECLSNVANQMKGYMNMAFSNTSNSVDCSQMYRRIDVAVPGDQISLNISLVPFEWNRTRAENCLLQLWLFNSKLFNDRFIPDLSNTCQVRSYQDLNGSSTYICIHLDYYWNASTKSCVRGKSRKKRSRPYPKSVIMWGQSEGEKWTLSRGRHRQKRSASLNTSTEEIVARWLPEAPLCQDQHPPVFSHCQGINITMGKNGPVPFNYSLPFATDNSGMPPIMSYHPADIFRQPYLLQNQTHINITAKDQSNNSRLCSIFLEQVDDIPPDVTCPDEVVVEKYNTISDRANIFLIQRATAWDYSGTGPISYHYEGRHSELPLRHFINVTASASDSKGNTGTCHFLYEGKRGDVNANGMVALNFSYSLDIPSDSCRKNVSMLIYNDVLRIANNTCIKNAELYLGYEIQANVTQGDQSFLYTLHVTEKRTNKGKVIKEDSLVIQVLVIQLNVHRQIFFQCMDNFTQQLVQKYQTGSYPQYPDCGGANITLTASRQAIECPVDSVLNKTDPICNQCDLGYYANQSSQSCERCPSLESGILIPWDCKLCDSDPNTTSCLKPCQPGEYSENGLQPCIRCPQGEYTNQQRARSCVACSNWMSTEKSGAVSSAQCKTKCPAGQYSDTGLEPCLNCPWNHFSSSEMSTNCTRCPQGQVTDGVGKSSSSDCQVVDFCDKNPSPCQNGGMCQSDLQNNWYSCVCSQGYHGYHCEDSYNVCDREPCLNGGTCSVQNNSPVCLCPTGYTGDFCEAPLSHCSCVHGTCRLSEGEYQCNCYEGFTGPSCSIDVDECSSNPCLHGGRCIDLIGQYQCDCSETGYSGINCTSKESDTVSTCFNNGVKHPVSGKCSCLPGYTGSECEALVDECQHSFCGENGHCIDGIDNFTCVCMPGFTGKYCNNNLDECSANPCMNNASCIPGNNDFRCACPPGFEGKRCEINKDECSPFPCNLTTAVDCIDGNNDYSCVCREGWTGKWCQTRIHSCPQPCQNGGTCNTEAERCDCVAGFTGPYCQVELDECDSQPCLNGGTCVDQVNGFTCTCPQGYTNKTCDVNVNDCHPNPCINGGTCLDLLNGFACSCPMGFTGSDCTEQLKHCSSLPCQNGGTCMESGLHRYLCICDTGYTGHNCSEDIITCESGPCQNGGSCTDGEKGFNCSCTTGFTGRRCDVQSDPCLHQNICQNGATCRNGTCLCTQQYTGFDCGKVKSPDFDLFFHGLNGSSSSAWISVENEMSVCLWVRSFKAGQNKNILTLAVNDTHEILEIQEKNYSVTYNTKTWFGPSSLNNGHWNHVCFTWSKKNSNSWSLYFNGSKIKSDNQMSLPSRVRILLGQPLRQEPGQVQFYGEVSQLLVFPEQIGETYISSLSKTCLPGTGFTHTWLELLANIRGDLEVIEPSACGGERCPPGYKGHDCSIRVDKNPPTVHSCPGDFRVVSQSRLSQVNWTEPIFSDDVGVINVFQSHRPGEVLAYGEYAITYIAFDAANNTANCSFHVAVTPFDCEIPEVPEGVNHSCWSSGSRRYCWLSCEDPHTHTFSEPVPQSYQCGLSGLWDPPRGDNFTFPACAAFSPPAAGVTGTISFDGPECTDDLTERLKQIFSQTMAKWNREFGLCPGQGCNMIVKIHCSGDISSRRKRRQVPDNSYLVRFNFPVNKTSLETTSLQPLDSIKTYVKKGEFNTDGFVAKNDSVIVTTQCNCMEGQMLKRMDSTEYCVNCAMGSFHNQTSSTCELCPIGFYNDQERQTNCIPCPLGQTTQDPGAKYISQCYTVCPAGQYAEDVTNVCRKCPRGYYQEASGRRMCRSCPSGQMTAQEGATSADQCTSGCLAGQELSVSGVCVLCRHGFYKAQSNQASCQSCPYGTTTPDTGATSVNHCNITVCPAGSFSSKNQCTLCPLGQYQPARGQSRCLRCPTGRTTLLEGSRRPSECVVGNVNECQTSVAECGPNEVCRDTSEYYRCDCKEGFTRQEGGNCTENNRKVNIQADDNTGLIVGSTVGAGAFILIIVAVVLIIFCRKNEKECLRHEANPYRQNPVVVMPVHPAPVFTNRTFASSRSSSLSLAGSDMELSPVMSPFRWHQSSYPETETDLLPSFWPDEPLNISDSSENGSTEGGRSSSSGFDVNSDSYF</sequence>
<dbReference type="PROSITE" id="PS50026">
    <property type="entry name" value="EGF_3"/>
    <property type="match status" value="15"/>
</dbReference>
<dbReference type="InterPro" id="IPR013320">
    <property type="entry name" value="ConA-like_dom_sf"/>
</dbReference>
<dbReference type="SUPFAM" id="SSF57196">
    <property type="entry name" value="EGF/Laminin"/>
    <property type="match status" value="8"/>
</dbReference>
<evidence type="ECO:0000256" key="7">
    <source>
        <dbReference type="ARBA" id="ARBA00022737"/>
    </source>
</evidence>
<dbReference type="Pfam" id="PF07699">
    <property type="entry name" value="Ephrin_rec_like"/>
    <property type="match status" value="6"/>
</dbReference>
<dbReference type="InterPro" id="IPR003410">
    <property type="entry name" value="HYR_dom"/>
</dbReference>
<feature type="disulfide bond" evidence="17">
    <location>
        <begin position="780"/>
        <end position="807"/>
    </location>
</feature>
<dbReference type="Gene3D" id="4.10.400.10">
    <property type="entry name" value="Low-density Lipoprotein Receptor"/>
    <property type="match status" value="1"/>
</dbReference>
<feature type="domain" description="Sushi" evidence="24">
    <location>
        <begin position="577"/>
        <end position="635"/>
    </location>
</feature>
<dbReference type="FunFam" id="2.10.25.10:FF:000118">
    <property type="entry name" value="protein delta homolog 2"/>
    <property type="match status" value="1"/>
</dbReference>